<dbReference type="GO" id="GO:0005829">
    <property type="term" value="C:cytosol"/>
    <property type="evidence" value="ECO:0007669"/>
    <property type="project" value="TreeGrafter"/>
</dbReference>
<organism evidence="3 4">
    <name type="scientific">Variimorphobacter saccharofermentans</name>
    <dbReference type="NCBI Taxonomy" id="2755051"/>
    <lineage>
        <taxon>Bacteria</taxon>
        <taxon>Bacillati</taxon>
        <taxon>Bacillota</taxon>
        <taxon>Clostridia</taxon>
        <taxon>Lachnospirales</taxon>
        <taxon>Lachnospiraceae</taxon>
        <taxon>Variimorphobacter</taxon>
    </lineage>
</organism>
<dbReference type="PANTHER" id="PTHR11138">
    <property type="entry name" value="METHIONYL-TRNA FORMYLTRANSFERASE"/>
    <property type="match status" value="1"/>
</dbReference>
<evidence type="ECO:0000259" key="2">
    <source>
        <dbReference type="Pfam" id="PF02911"/>
    </source>
</evidence>
<dbReference type="PROSITE" id="PS51257">
    <property type="entry name" value="PROKAR_LIPOPROTEIN"/>
    <property type="match status" value="1"/>
</dbReference>
<evidence type="ECO:0000259" key="1">
    <source>
        <dbReference type="Pfam" id="PF00551"/>
    </source>
</evidence>
<sequence length="278" mass="31454">MVKKRRIAFATCVQLGLSCIEEILRMNGELDLLITLKDEKAKSKSGRIYLDEIAKKYNIPLIKINNINDPEVIVALKKEEIDWLFIIGWSQIARKEILNTPRKGCIGMHPTLLPVGRGRAAIPWAILKGLHQTGVTMFKLDEGVDTGDIIGQGKIELDDKTTATQLYRKVNEMHIVLISRYWDDIVNDRITLTKQDEAKATEWPGRRPEDGEIFHSMTMDEADKLVRAVTHPYPGAYYKAGDKIIRIWSARTDPVKGEIKLMDGYLTPIHYEIEGGGG</sequence>
<comment type="caution">
    <text evidence="3">The sequence shown here is derived from an EMBL/GenBank/DDBJ whole genome shotgun (WGS) entry which is preliminary data.</text>
</comment>
<keyword evidence="4" id="KW-1185">Reference proteome</keyword>
<dbReference type="EMBL" id="JACEGA010000001">
    <property type="protein sequence ID" value="MBB2183429.1"/>
    <property type="molecule type" value="Genomic_DNA"/>
</dbReference>
<feature type="domain" description="Formyl transferase N-terminal" evidence="1">
    <location>
        <begin position="58"/>
        <end position="173"/>
    </location>
</feature>
<reference evidence="3 4" key="1">
    <citation type="submission" date="2020-07" db="EMBL/GenBank/DDBJ databases">
        <title>Characterization and genome sequencing of isolate MD1, a novel member within the family Lachnospiraceae.</title>
        <authorList>
            <person name="Rettenmaier R."/>
            <person name="Di Bello L."/>
            <person name="Zinser C."/>
            <person name="Scheitz K."/>
            <person name="Liebl W."/>
            <person name="Zverlov V."/>
        </authorList>
    </citation>
    <scope>NUCLEOTIDE SEQUENCE [LARGE SCALE GENOMIC DNA]</scope>
    <source>
        <strain evidence="3 4">MD1</strain>
    </source>
</reference>
<dbReference type="InterPro" id="IPR036477">
    <property type="entry name" value="Formyl_transf_N_sf"/>
</dbReference>
<gene>
    <name evidence="3" type="ORF">H0486_11115</name>
</gene>
<name>A0A839K348_9FIRM</name>
<dbReference type="CDD" id="cd08651">
    <property type="entry name" value="FMT_core_like_4"/>
    <property type="match status" value="1"/>
</dbReference>
<dbReference type="SUPFAM" id="SSF50486">
    <property type="entry name" value="FMT C-terminal domain-like"/>
    <property type="match status" value="1"/>
</dbReference>
<protein>
    <submittedName>
        <fullName evidence="3">Methionyl-tRNA formyltransferase</fullName>
    </submittedName>
</protein>
<evidence type="ECO:0000313" key="4">
    <source>
        <dbReference type="Proteomes" id="UP000574276"/>
    </source>
</evidence>
<dbReference type="Proteomes" id="UP000574276">
    <property type="component" value="Unassembled WGS sequence"/>
</dbReference>
<dbReference type="RefSeq" id="WP_228353085.1">
    <property type="nucleotide sequence ID" value="NZ_JACEGA010000001.1"/>
</dbReference>
<feature type="domain" description="Formyl transferase C-terminal" evidence="2">
    <location>
        <begin position="208"/>
        <end position="257"/>
    </location>
</feature>
<accession>A0A839K348</accession>
<dbReference type="GO" id="GO:0004479">
    <property type="term" value="F:methionyl-tRNA formyltransferase activity"/>
    <property type="evidence" value="ECO:0007669"/>
    <property type="project" value="TreeGrafter"/>
</dbReference>
<dbReference type="PANTHER" id="PTHR11138:SF5">
    <property type="entry name" value="METHIONYL-TRNA FORMYLTRANSFERASE, MITOCHONDRIAL"/>
    <property type="match status" value="1"/>
</dbReference>
<dbReference type="Pfam" id="PF00551">
    <property type="entry name" value="Formyl_trans_N"/>
    <property type="match status" value="1"/>
</dbReference>
<keyword evidence="3" id="KW-0808">Transferase</keyword>
<dbReference type="Pfam" id="PF02911">
    <property type="entry name" value="Formyl_trans_C"/>
    <property type="match status" value="1"/>
</dbReference>
<dbReference type="InterPro" id="IPR011034">
    <property type="entry name" value="Formyl_transferase-like_C_sf"/>
</dbReference>
<dbReference type="InterPro" id="IPR002376">
    <property type="entry name" value="Formyl_transf_N"/>
</dbReference>
<evidence type="ECO:0000313" key="3">
    <source>
        <dbReference type="EMBL" id="MBB2183429.1"/>
    </source>
</evidence>
<dbReference type="InterPro" id="IPR005793">
    <property type="entry name" value="Formyl_trans_C"/>
</dbReference>
<proteinExistence type="predicted"/>
<dbReference type="AlphaFoldDB" id="A0A839K348"/>
<dbReference type="Gene3D" id="3.40.50.12230">
    <property type="match status" value="1"/>
</dbReference>
<dbReference type="SUPFAM" id="SSF53328">
    <property type="entry name" value="Formyltransferase"/>
    <property type="match status" value="1"/>
</dbReference>